<evidence type="ECO:0000256" key="1">
    <source>
        <dbReference type="SAM" id="SignalP"/>
    </source>
</evidence>
<gene>
    <name evidence="2" type="ORF">OJF2_45880</name>
</gene>
<evidence type="ECO:0000313" key="3">
    <source>
        <dbReference type="Proteomes" id="UP000324233"/>
    </source>
</evidence>
<dbReference type="InterPro" id="IPR029062">
    <property type="entry name" value="Class_I_gatase-like"/>
</dbReference>
<accession>A0A5B9W7Y5</accession>
<reference evidence="2 3" key="1">
    <citation type="submission" date="2019-08" db="EMBL/GenBank/DDBJ databases">
        <title>Deep-cultivation of Planctomycetes and their phenomic and genomic characterization uncovers novel biology.</title>
        <authorList>
            <person name="Wiegand S."/>
            <person name="Jogler M."/>
            <person name="Boedeker C."/>
            <person name="Pinto D."/>
            <person name="Vollmers J."/>
            <person name="Rivas-Marin E."/>
            <person name="Kohn T."/>
            <person name="Peeters S.H."/>
            <person name="Heuer A."/>
            <person name="Rast P."/>
            <person name="Oberbeckmann S."/>
            <person name="Bunk B."/>
            <person name="Jeske O."/>
            <person name="Meyerdierks A."/>
            <person name="Storesund J.E."/>
            <person name="Kallscheuer N."/>
            <person name="Luecker S."/>
            <person name="Lage O.M."/>
            <person name="Pohl T."/>
            <person name="Merkel B.J."/>
            <person name="Hornburger P."/>
            <person name="Mueller R.-W."/>
            <person name="Bruemmer F."/>
            <person name="Labrenz M."/>
            <person name="Spormann A.M."/>
            <person name="Op den Camp H."/>
            <person name="Overmann J."/>
            <person name="Amann R."/>
            <person name="Jetten M.S.M."/>
            <person name="Mascher T."/>
            <person name="Medema M.H."/>
            <person name="Devos D.P."/>
            <person name="Kaster A.-K."/>
            <person name="Ovreas L."/>
            <person name="Rohde M."/>
            <person name="Galperin M.Y."/>
            <person name="Jogler C."/>
        </authorList>
    </citation>
    <scope>NUCLEOTIDE SEQUENCE [LARGE SCALE GENOMIC DNA]</scope>
    <source>
        <strain evidence="2 3">OJF2</strain>
    </source>
</reference>
<keyword evidence="3" id="KW-1185">Reference proteome</keyword>
<name>A0A5B9W7Y5_9BACT</name>
<organism evidence="2 3">
    <name type="scientific">Aquisphaera giovannonii</name>
    <dbReference type="NCBI Taxonomy" id="406548"/>
    <lineage>
        <taxon>Bacteria</taxon>
        <taxon>Pseudomonadati</taxon>
        <taxon>Planctomycetota</taxon>
        <taxon>Planctomycetia</taxon>
        <taxon>Isosphaerales</taxon>
        <taxon>Isosphaeraceae</taxon>
        <taxon>Aquisphaera</taxon>
    </lineage>
</organism>
<dbReference type="SUPFAM" id="SSF52317">
    <property type="entry name" value="Class I glutamine amidotransferase-like"/>
    <property type="match status" value="1"/>
</dbReference>
<dbReference type="Gene3D" id="3.40.50.880">
    <property type="match status" value="1"/>
</dbReference>
<dbReference type="KEGG" id="agv:OJF2_45880"/>
<dbReference type="Proteomes" id="UP000324233">
    <property type="component" value="Chromosome"/>
</dbReference>
<dbReference type="AlphaFoldDB" id="A0A5B9W7Y5"/>
<feature type="signal peptide" evidence="1">
    <location>
        <begin position="1"/>
        <end position="25"/>
    </location>
</feature>
<evidence type="ECO:0000313" key="2">
    <source>
        <dbReference type="EMBL" id="QEH36030.1"/>
    </source>
</evidence>
<dbReference type="EMBL" id="CP042997">
    <property type="protein sequence ID" value="QEH36030.1"/>
    <property type="molecule type" value="Genomic_DNA"/>
</dbReference>
<sequence length="782" mass="86005" precursor="true">MRHCAATASLWVGLAAIASSFPCPAQEADPSIWGRTIMAQPFDSGPFREVRVPDWLEDVTGCGYTLSGMDSKGRERAAALGVGISELGFVDPFYAYYDSKLLKRRSPHVPLDRIDRDIAEYRRLGVRILGVYPPCLQGEVYELHPDWRRIAEKDGPIPQVDMKKYPHGGMLCLLGPYGDFFIDVLAEILAKFPDVDAFSFDGLHYAGVCYCGNCRAAFRRATGGEIPKADMDDPAFRRYQHWADRRMEGLIVRMQARLKRIKPGVALVTWTTNAGRFGHFLSIPRNMPARMNLLLDAPDQEFWLDETNRGATIVPALANATIWAMTGHRVAFSEPYLMSHGNPYGKDSFPAHEVLRRMMLALTYGASPSIAVGQPETLRGAVEAGLREVKRRKPWLGRKRPEPWAAIALSDNTRNFYGRDPAKVEERYLAHVLGAFRAAVEEHLPSTIVNDWDLNARDLAKFKVLVLPNTACLDAAQAAGIDAFVRGGGGLVASLDASLFDEFGEPRDGFALGPALGVSYRGLPEFGGGAAAGQARREGLDVNFAKAIGPDYWEKRKDVFDYRQDPSSFLNRGRMEAYVGREPVVFKGPAVRVVPSGDGASAIGTLHPRPGEAPGAADRPIPAVVVRRHGKGKVVYLAAGFDAAYYLYAYPYHRLVLASAIRWAASAPPPVEVEAPMCVHASLMRQVKDGERLVLHLFSDLNTTAFHALPDRDVPLREEAVPIPDIRVTFGPDYRLGRVHLEPEGIDLAVERVAGGSRVVVPRLEVHSMVVGELEPGRSPGP</sequence>
<proteinExistence type="predicted"/>
<protein>
    <submittedName>
        <fullName evidence="2">Beta-galactosidase trimerization domain protein</fullName>
    </submittedName>
</protein>
<keyword evidence="1" id="KW-0732">Signal</keyword>
<dbReference type="CDD" id="cd03143">
    <property type="entry name" value="A4_beta-galactosidase_middle_domain"/>
    <property type="match status" value="1"/>
</dbReference>
<feature type="chain" id="PRO_5022979245" evidence="1">
    <location>
        <begin position="26"/>
        <end position="782"/>
    </location>
</feature>